<sequence>MNKFNPRKLKLSKWTACEPVNREKHFLVIQLLCDELGAPVQVELQAVHSARTELLDWQALRDSRRWKMGWK</sequence>
<dbReference type="Pfam" id="PF09493">
    <property type="entry name" value="DUF2389"/>
    <property type="match status" value="1"/>
</dbReference>
<dbReference type="EMBL" id="JQGJ01000003">
    <property type="protein sequence ID" value="KHK65404.1"/>
    <property type="molecule type" value="Genomic_DNA"/>
</dbReference>
<dbReference type="NCBIfam" id="TIGR02450">
    <property type="entry name" value="TIGR02450 family Trp-rich protein"/>
    <property type="match status" value="1"/>
</dbReference>
<dbReference type="RefSeq" id="WP_039589509.1">
    <property type="nucleotide sequence ID" value="NZ_CP142104.1"/>
</dbReference>
<dbReference type="Proteomes" id="UP000030949">
    <property type="component" value="Unassembled WGS sequence"/>
</dbReference>
<dbReference type="InterPro" id="IPR012663">
    <property type="entry name" value="CHP02450_Tryp"/>
</dbReference>
<comment type="caution">
    <text evidence="1">The sequence shown here is derived from an EMBL/GenBank/DDBJ whole genome shotgun (WGS) entry which is preliminary data.</text>
</comment>
<evidence type="ECO:0008006" key="3">
    <source>
        <dbReference type="Google" id="ProtNLM"/>
    </source>
</evidence>
<gene>
    <name evidence="1" type="ORF">JZ00_05865</name>
</gene>
<dbReference type="OrthoDB" id="5592973at2"/>
<proteinExistence type="predicted"/>
<protein>
    <recommendedName>
        <fullName evidence="3">TIGR02450 family Trp-rich protein</fullName>
    </recommendedName>
</protein>
<accession>A0A0B1Z2V2</accession>
<evidence type="ECO:0000313" key="1">
    <source>
        <dbReference type="EMBL" id="KHK65404.1"/>
    </source>
</evidence>
<name>A0A0B1Z2V2_9PSED</name>
<evidence type="ECO:0000313" key="2">
    <source>
        <dbReference type="Proteomes" id="UP000030949"/>
    </source>
</evidence>
<dbReference type="AlphaFoldDB" id="A0A0B1Z2V2"/>
<organism evidence="1 2">
    <name type="scientific">Pseudomonas frederiksbergensis</name>
    <dbReference type="NCBI Taxonomy" id="104087"/>
    <lineage>
        <taxon>Bacteria</taxon>
        <taxon>Pseudomonadati</taxon>
        <taxon>Pseudomonadota</taxon>
        <taxon>Gammaproteobacteria</taxon>
        <taxon>Pseudomonadales</taxon>
        <taxon>Pseudomonadaceae</taxon>
        <taxon>Pseudomonas</taxon>
    </lineage>
</organism>
<reference evidence="2" key="1">
    <citation type="submission" date="2015-03" db="EMBL/GenBank/DDBJ databases">
        <title>Pseudomonas frederiksbergensis hydrocarbon degrader.</title>
        <authorList>
            <person name="Brown L.M."/>
            <person name="Ruiz O.N."/>
            <person name="Mueller S."/>
            <person name="Gunasekera T.S."/>
        </authorList>
    </citation>
    <scope>NUCLEOTIDE SEQUENCE [LARGE SCALE GENOMIC DNA]</scope>
    <source>
        <strain evidence="2">SI8</strain>
    </source>
</reference>